<dbReference type="PANTHER" id="PTHR45766">
    <property type="entry name" value="DNA ANNEALING HELICASE AND ENDONUCLEASE ZRANB3 FAMILY MEMBER"/>
    <property type="match status" value="1"/>
</dbReference>
<keyword evidence="1" id="KW-0547">Nucleotide-binding</keyword>
<sequence>MSVRAEGGTVTVTAERFEPGTLVRARGREWVVLPESEPGLLVLRPLGGSDDERAAVLPDLETVSEATFAYPDPTDAGNASRAGLLRTALRIGFRSTGGPFRSLGGLAVEPRPYQLVPLLMALRQDTVRLLIADDVGIGKTVESGLIAAELLAQGDADGLAVLCSPALAEQWQRELAEKFGIAAELVLPGTVRRLERDLVGAQSIFDRYRHVVVSTDYIKRPELRDQFLRGAPDLVIVDEAHSAVLDDSNRGGRSRMLRHELVRRLAARADRHLILVTATPHSGKDAGFRNLVGLLDPRLETVDLDRAEGRELLARHFVQRRRVDIRRFLEDTPFPEDRESTERAYRLTGDYKGLFDDVVSYARQAVRDPIGGQVRQRVRYWSALALLRAMASSPQAAAATLRTRAANADATDADEADALGRAAVLDLPDDETQESVDLVPGAETDADSGSPERRKLLAFARRAEALAAKGDNKLDLLVKEVKALLGDGFNPVVFCRYIDTAEYVAERLAAALGRNFAVGCVTGALPPEERTDRIKELTADPKRRPVLVATDCLSEGVNLQDAFQAVVHYDLAWNPTRHEQREGRVDRFGQRAPKVRAVMIYGTDNRIDEIVLKVLLRKHEQIRKALGVSVPVPDRSDDVLQTIAQELLIAPDAPEQLTIEGLGTESREDLHREWDSAALKEKESRTKYAQRGIQPAEVAAELAEIRASLGAPDEVADFARTGFAALGGDVVGKPDGFDTSTSVLPLPLRDAFPAGYPTTLALHRELPTPARAAHLDRTDPYVAALARYLLESALDPTVPADQRPARRAGVMRTSAVAKRTTLLLVRFRLHLTLPTRAAVAEPRRLVAEEARLLAFRGAPAAAEWLPDEEVATLLTATPTGNVLPEAATPLLERVIGKLDEVVPHLNGTADRLADALRTSHIRVREAAGQRVRRQITVAAQKPADVLGVYVYLPEATS</sequence>
<evidence type="ECO:0000256" key="1">
    <source>
        <dbReference type="ARBA" id="ARBA00022741"/>
    </source>
</evidence>
<reference evidence="8 9" key="1">
    <citation type="submission" date="2018-01" db="EMBL/GenBank/DDBJ databases">
        <title>Draft genome sequence of Jishengella sp. NA12.</title>
        <authorList>
            <person name="Sahin N."/>
            <person name="Ay H."/>
            <person name="Saygin H."/>
        </authorList>
    </citation>
    <scope>NUCLEOTIDE SEQUENCE [LARGE SCALE GENOMIC DNA]</scope>
    <source>
        <strain evidence="8 9">NA12</strain>
    </source>
</reference>
<feature type="domain" description="Helicase C-terminal" evidence="7">
    <location>
        <begin position="473"/>
        <end position="640"/>
    </location>
</feature>
<dbReference type="InterPro" id="IPR027417">
    <property type="entry name" value="P-loop_NTPase"/>
</dbReference>
<keyword evidence="2" id="KW-0378">Hydrolase</keyword>
<dbReference type="SMART" id="SM00490">
    <property type="entry name" value="HELICc"/>
    <property type="match status" value="1"/>
</dbReference>
<feature type="domain" description="Helicase ATP-binding" evidence="6">
    <location>
        <begin position="120"/>
        <end position="298"/>
    </location>
</feature>
<dbReference type="GO" id="GO:0005524">
    <property type="term" value="F:ATP binding"/>
    <property type="evidence" value="ECO:0007669"/>
    <property type="project" value="InterPro"/>
</dbReference>
<dbReference type="Pfam" id="PF00271">
    <property type="entry name" value="Helicase_C"/>
    <property type="match status" value="1"/>
</dbReference>
<dbReference type="CDD" id="cd18793">
    <property type="entry name" value="SF2_C_SNF"/>
    <property type="match status" value="1"/>
</dbReference>
<dbReference type="Gene3D" id="3.40.50.10810">
    <property type="entry name" value="Tandem AAA-ATPase domain"/>
    <property type="match status" value="1"/>
</dbReference>
<dbReference type="OrthoDB" id="9814088at2"/>
<protein>
    <submittedName>
        <fullName evidence="8">Helicase</fullName>
    </submittedName>
</protein>
<dbReference type="AlphaFoldDB" id="A0A2W2DU25"/>
<dbReference type="InterPro" id="IPR006935">
    <property type="entry name" value="Helicase/UvrB_N"/>
</dbReference>
<evidence type="ECO:0000256" key="4">
    <source>
        <dbReference type="ARBA" id="ARBA00022840"/>
    </source>
</evidence>
<dbReference type="InterPro" id="IPR014001">
    <property type="entry name" value="Helicase_ATP-bd"/>
</dbReference>
<accession>A0A2W2DU25</accession>
<dbReference type="SUPFAM" id="SSF52540">
    <property type="entry name" value="P-loop containing nucleoside triphosphate hydrolases"/>
    <property type="match status" value="1"/>
</dbReference>
<dbReference type="EMBL" id="POTY01000126">
    <property type="protein sequence ID" value="PZG15422.1"/>
    <property type="molecule type" value="Genomic_DNA"/>
</dbReference>
<organism evidence="8 9">
    <name type="scientific">Micromonospora craterilacus</name>
    <dbReference type="NCBI Taxonomy" id="1655439"/>
    <lineage>
        <taxon>Bacteria</taxon>
        <taxon>Bacillati</taxon>
        <taxon>Actinomycetota</taxon>
        <taxon>Actinomycetes</taxon>
        <taxon>Micromonosporales</taxon>
        <taxon>Micromonosporaceae</taxon>
        <taxon>Micromonospora</taxon>
    </lineage>
</organism>
<keyword evidence="4" id="KW-0067">ATP-binding</keyword>
<evidence type="ECO:0000313" key="8">
    <source>
        <dbReference type="EMBL" id="PZG15422.1"/>
    </source>
</evidence>
<gene>
    <name evidence="8" type="ORF">C1I95_19650</name>
</gene>
<dbReference type="InterPro" id="IPR001650">
    <property type="entry name" value="Helicase_C-like"/>
</dbReference>
<evidence type="ECO:0000313" key="9">
    <source>
        <dbReference type="Proteomes" id="UP000248924"/>
    </source>
</evidence>
<dbReference type="GO" id="GO:0004386">
    <property type="term" value="F:helicase activity"/>
    <property type="evidence" value="ECO:0007669"/>
    <property type="project" value="UniProtKB-KW"/>
</dbReference>
<evidence type="ECO:0000259" key="6">
    <source>
        <dbReference type="PROSITE" id="PS51192"/>
    </source>
</evidence>
<comment type="caution">
    <text evidence="8">The sequence shown here is derived from an EMBL/GenBank/DDBJ whole genome shotgun (WGS) entry which is preliminary data.</text>
</comment>
<dbReference type="GO" id="GO:0003677">
    <property type="term" value="F:DNA binding"/>
    <property type="evidence" value="ECO:0007669"/>
    <property type="project" value="InterPro"/>
</dbReference>
<evidence type="ECO:0000259" key="7">
    <source>
        <dbReference type="PROSITE" id="PS51194"/>
    </source>
</evidence>
<evidence type="ECO:0000256" key="2">
    <source>
        <dbReference type="ARBA" id="ARBA00022801"/>
    </source>
</evidence>
<dbReference type="PROSITE" id="PS51192">
    <property type="entry name" value="HELICASE_ATP_BIND_1"/>
    <property type="match status" value="1"/>
</dbReference>
<evidence type="ECO:0000256" key="5">
    <source>
        <dbReference type="SAM" id="MobiDB-lite"/>
    </source>
</evidence>
<dbReference type="Pfam" id="PF04851">
    <property type="entry name" value="ResIII"/>
    <property type="match status" value="1"/>
</dbReference>
<keyword evidence="9" id="KW-1185">Reference proteome</keyword>
<dbReference type="GO" id="GO:0016787">
    <property type="term" value="F:hydrolase activity"/>
    <property type="evidence" value="ECO:0007669"/>
    <property type="project" value="UniProtKB-KW"/>
</dbReference>
<proteinExistence type="predicted"/>
<dbReference type="Proteomes" id="UP000248924">
    <property type="component" value="Unassembled WGS sequence"/>
</dbReference>
<dbReference type="Gene3D" id="3.40.50.300">
    <property type="entry name" value="P-loop containing nucleotide triphosphate hydrolases"/>
    <property type="match status" value="1"/>
</dbReference>
<name>A0A2W2DU25_9ACTN</name>
<feature type="region of interest" description="Disordered" evidence="5">
    <location>
        <begin position="431"/>
        <end position="450"/>
    </location>
</feature>
<dbReference type="InterPro" id="IPR049730">
    <property type="entry name" value="SNF2/RAD54-like_C"/>
</dbReference>
<dbReference type="SMART" id="SM00487">
    <property type="entry name" value="DEXDc"/>
    <property type="match status" value="1"/>
</dbReference>
<dbReference type="PANTHER" id="PTHR45766:SF6">
    <property type="entry name" value="SWI_SNF-RELATED MATRIX-ASSOCIATED ACTIN-DEPENDENT REGULATOR OF CHROMATIN SUBFAMILY A-LIKE PROTEIN 1"/>
    <property type="match status" value="1"/>
</dbReference>
<dbReference type="InterPro" id="IPR057342">
    <property type="entry name" value="DEXDc_RapA"/>
</dbReference>
<evidence type="ECO:0000256" key="3">
    <source>
        <dbReference type="ARBA" id="ARBA00022806"/>
    </source>
</evidence>
<dbReference type="CDD" id="cd18011">
    <property type="entry name" value="DEXDc_RapA"/>
    <property type="match status" value="1"/>
</dbReference>
<dbReference type="PROSITE" id="PS51194">
    <property type="entry name" value="HELICASE_CTER"/>
    <property type="match status" value="1"/>
</dbReference>
<keyword evidence="3 8" id="KW-0347">Helicase</keyword>
<dbReference type="InterPro" id="IPR038718">
    <property type="entry name" value="SNF2-like_sf"/>
</dbReference>